<dbReference type="eggNOG" id="ENOG502SDA0">
    <property type="taxonomic scope" value="Eukaryota"/>
</dbReference>
<dbReference type="Proteomes" id="UP000008281">
    <property type="component" value="Unassembled WGS sequence"/>
</dbReference>
<dbReference type="AlphaFoldDB" id="E3LXT1"/>
<feature type="compositionally biased region" description="Polar residues" evidence="1">
    <location>
        <begin position="137"/>
        <end position="151"/>
    </location>
</feature>
<feature type="compositionally biased region" description="Polar residues" evidence="1">
    <location>
        <begin position="108"/>
        <end position="122"/>
    </location>
</feature>
<accession>E3LXT1</accession>
<feature type="compositionally biased region" description="Acidic residues" evidence="1">
    <location>
        <begin position="502"/>
        <end position="511"/>
    </location>
</feature>
<keyword evidence="3" id="KW-1185">Reference proteome</keyword>
<dbReference type="OrthoDB" id="5835567at2759"/>
<feature type="region of interest" description="Disordered" evidence="1">
    <location>
        <begin position="89"/>
        <end position="155"/>
    </location>
</feature>
<sequence length="542" mass="61930">MKAEWRTCPRCKNQGLKPDMMSCDKQGYTKYWWICENFNVCNFPLDMPSNIYHVNQSPFQKRQKCIPLPNILKLPEKYRYLYPLTFSNSRPTSRCSSVVSNSANSRNETTIDSSDGTISEKSSGQDRLKADSVWIADNNNSTPSTSAQSKSETADIDNDNIDEEIEAAARKCGTSRTIRRKRFHNNSSKSWSSLIEKVAADPKASTSILKMEESELVHRMEEFFEDRYFQLVPTTFKRPGVRLVDKLLATLPKTPRNIFRVTYQVEDVEKCLQTITHKDWTSARKRLTTMSVSEQVAMKTSNAEELLKSVGINLQERRKAVGEKVGKIMRGLSSENMPKRRKLAEEKRKVAEQKRRESIQNTIHKSVSARILNKKLRRDEEERSRASTPASSIHDFQRFDEVLPQEPTSSSYYVEPDANPEPVQFHLGNETEDAADDQDHHWGFDLDGLYDSIHADNNAIPLDPHMDAILSQLDDPNIPTEHEENQERPRHLEEEQHHYSGDEADAADVDGIDFTGFGDDDGQSFGGNNNSNFDFVNDNFGF</sequence>
<dbReference type="InParanoid" id="E3LXT1"/>
<feature type="compositionally biased region" description="Basic and acidic residues" evidence="1">
    <location>
        <begin position="480"/>
        <end position="501"/>
    </location>
</feature>
<feature type="region of interest" description="Disordered" evidence="1">
    <location>
        <begin position="374"/>
        <end position="394"/>
    </location>
</feature>
<dbReference type="EMBL" id="DS268418">
    <property type="protein sequence ID" value="EFO84789.1"/>
    <property type="molecule type" value="Genomic_DNA"/>
</dbReference>
<dbReference type="FunCoup" id="E3LXT1">
    <property type="interactions" value="702"/>
</dbReference>
<evidence type="ECO:0000256" key="1">
    <source>
        <dbReference type="SAM" id="MobiDB-lite"/>
    </source>
</evidence>
<evidence type="ECO:0000313" key="3">
    <source>
        <dbReference type="Proteomes" id="UP000008281"/>
    </source>
</evidence>
<gene>
    <name evidence="2" type="ORF">CRE_03912</name>
</gene>
<evidence type="ECO:0000313" key="2">
    <source>
        <dbReference type="EMBL" id="EFO84789.1"/>
    </source>
</evidence>
<feature type="region of interest" description="Disordered" evidence="1">
    <location>
        <begin position="473"/>
        <end position="530"/>
    </location>
</feature>
<name>E3LXT1_CAERE</name>
<reference evidence="2" key="1">
    <citation type="submission" date="2007-07" db="EMBL/GenBank/DDBJ databases">
        <title>PCAP assembly of the Caenorhabditis remanei genome.</title>
        <authorList>
            <consortium name="The Caenorhabditis remanei Sequencing Consortium"/>
            <person name="Wilson R.K."/>
        </authorList>
    </citation>
    <scope>NUCLEOTIDE SEQUENCE [LARGE SCALE GENOMIC DNA]</scope>
    <source>
        <strain evidence="2">PB4641</strain>
    </source>
</reference>
<dbReference type="HOGENOM" id="CLU_514133_0_0_1"/>
<proteinExistence type="predicted"/>
<protein>
    <submittedName>
        <fullName evidence="2">Uncharacterized protein</fullName>
    </submittedName>
</protein>
<dbReference type="STRING" id="31234.E3LXT1"/>
<organism evidence="3">
    <name type="scientific">Caenorhabditis remanei</name>
    <name type="common">Caenorhabditis vulgaris</name>
    <dbReference type="NCBI Taxonomy" id="31234"/>
    <lineage>
        <taxon>Eukaryota</taxon>
        <taxon>Metazoa</taxon>
        <taxon>Ecdysozoa</taxon>
        <taxon>Nematoda</taxon>
        <taxon>Chromadorea</taxon>
        <taxon>Rhabditida</taxon>
        <taxon>Rhabditina</taxon>
        <taxon>Rhabditomorpha</taxon>
        <taxon>Rhabditoidea</taxon>
        <taxon>Rhabditidae</taxon>
        <taxon>Peloderinae</taxon>
        <taxon>Caenorhabditis</taxon>
    </lineage>
</organism>
<feature type="compositionally biased region" description="Low complexity" evidence="1">
    <location>
        <begin position="93"/>
        <end position="107"/>
    </location>
</feature>